<proteinExistence type="predicted"/>
<feature type="domain" description="RRM" evidence="4">
    <location>
        <begin position="490"/>
        <end position="568"/>
    </location>
</feature>
<evidence type="ECO:0000256" key="3">
    <source>
        <dbReference type="SAM" id="MobiDB-lite"/>
    </source>
</evidence>
<reference evidence="6" key="2">
    <citation type="journal article" date="2021" name="Sci. Data">
        <title>Chromosome-scale genome sequencing, assembly and annotation of six genomes from subfamily Leishmaniinae.</title>
        <authorList>
            <person name="Almutairi H."/>
            <person name="Urbaniak M.D."/>
            <person name="Bates M.D."/>
            <person name="Jariyapan N."/>
            <person name="Kwakye-Nuako G."/>
            <person name="Thomaz Soccol V."/>
            <person name="Al-Salem W.S."/>
            <person name="Dillon R.J."/>
            <person name="Bates P.A."/>
            <person name="Gatherer D."/>
        </authorList>
    </citation>
    <scope>NUCLEOTIDE SEQUENCE [LARGE SCALE GENOMIC DNA]</scope>
</reference>
<dbReference type="AlphaFoldDB" id="A0A836HB95"/>
<feature type="compositionally biased region" description="Polar residues" evidence="3">
    <location>
        <begin position="59"/>
        <end position="71"/>
    </location>
</feature>
<dbReference type="EMBL" id="JAFEUZ010000029">
    <property type="protein sequence ID" value="KAG5473725.1"/>
    <property type="molecule type" value="Genomic_DNA"/>
</dbReference>
<protein>
    <recommendedName>
        <fullName evidence="4">RRM domain-containing protein</fullName>
    </recommendedName>
</protein>
<organism evidence="5 6">
    <name type="scientific">Leishmania martiniquensis</name>
    <dbReference type="NCBI Taxonomy" id="1580590"/>
    <lineage>
        <taxon>Eukaryota</taxon>
        <taxon>Discoba</taxon>
        <taxon>Euglenozoa</taxon>
        <taxon>Kinetoplastea</taxon>
        <taxon>Metakinetoplastina</taxon>
        <taxon>Trypanosomatida</taxon>
        <taxon>Trypanosomatidae</taxon>
        <taxon>Leishmaniinae</taxon>
        <taxon>Leishmania</taxon>
    </lineage>
</organism>
<dbReference type="InterPro" id="IPR012677">
    <property type="entry name" value="Nucleotide-bd_a/b_plait_sf"/>
</dbReference>
<feature type="compositionally biased region" description="Low complexity" evidence="3">
    <location>
        <begin position="127"/>
        <end position="140"/>
    </location>
</feature>
<feature type="domain" description="RRM" evidence="4">
    <location>
        <begin position="206"/>
        <end position="288"/>
    </location>
</feature>
<name>A0A836HB95_9TRYP</name>
<dbReference type="OrthoDB" id="439808at2759"/>
<keyword evidence="1 2" id="KW-0694">RNA-binding</keyword>
<dbReference type="FunFam" id="3.30.70.330:FF:001039">
    <property type="entry name" value="Putative RNA-binding protein"/>
    <property type="match status" value="1"/>
</dbReference>
<dbReference type="Gene3D" id="3.30.70.330">
    <property type="match status" value="3"/>
</dbReference>
<evidence type="ECO:0000256" key="2">
    <source>
        <dbReference type="PROSITE-ProRule" id="PRU00176"/>
    </source>
</evidence>
<gene>
    <name evidence="5" type="ORF">LSCM1_04355</name>
</gene>
<dbReference type="RefSeq" id="XP_067176959.1">
    <property type="nucleotide sequence ID" value="XM_067321864.1"/>
</dbReference>
<feature type="compositionally biased region" description="Gly residues" evidence="3">
    <location>
        <begin position="114"/>
        <end position="126"/>
    </location>
</feature>
<evidence type="ECO:0000259" key="4">
    <source>
        <dbReference type="PROSITE" id="PS50102"/>
    </source>
</evidence>
<dbReference type="GO" id="GO:0003729">
    <property type="term" value="F:mRNA binding"/>
    <property type="evidence" value="ECO:0007669"/>
    <property type="project" value="TreeGrafter"/>
</dbReference>
<dbReference type="SMART" id="SM00360">
    <property type="entry name" value="RRM"/>
    <property type="match status" value="3"/>
</dbReference>
<dbReference type="Proteomes" id="UP000673552">
    <property type="component" value="Unassembled WGS sequence"/>
</dbReference>
<dbReference type="GeneID" id="92514376"/>
<evidence type="ECO:0000313" key="5">
    <source>
        <dbReference type="EMBL" id="KAG5473725.1"/>
    </source>
</evidence>
<dbReference type="Pfam" id="PF00076">
    <property type="entry name" value="RRM_1"/>
    <property type="match status" value="1"/>
</dbReference>
<dbReference type="PANTHER" id="PTHR48025">
    <property type="entry name" value="OS02G0815200 PROTEIN"/>
    <property type="match status" value="1"/>
</dbReference>
<feature type="region of interest" description="Disordered" evidence="3">
    <location>
        <begin position="612"/>
        <end position="737"/>
    </location>
</feature>
<evidence type="ECO:0000313" key="6">
    <source>
        <dbReference type="Proteomes" id="UP000673552"/>
    </source>
</evidence>
<dbReference type="PROSITE" id="PS50102">
    <property type="entry name" value="RRM"/>
    <property type="match status" value="2"/>
</dbReference>
<dbReference type="SUPFAM" id="SSF54928">
    <property type="entry name" value="RNA-binding domain, RBD"/>
    <property type="match status" value="2"/>
</dbReference>
<reference evidence="6" key="1">
    <citation type="journal article" date="2021" name="Microbiol. Resour. Announc.">
        <title>LGAAP: Leishmaniinae Genome Assembly and Annotation Pipeline.</title>
        <authorList>
            <person name="Almutairi H."/>
            <person name="Urbaniak M.D."/>
            <person name="Bates M.D."/>
            <person name="Jariyapan N."/>
            <person name="Kwakye-Nuako G."/>
            <person name="Thomaz-Soccol V."/>
            <person name="Al-Salem W.S."/>
            <person name="Dillon R.J."/>
            <person name="Bates P.A."/>
            <person name="Gatherer D."/>
        </authorList>
    </citation>
    <scope>NUCLEOTIDE SEQUENCE [LARGE SCALE GENOMIC DNA]</scope>
</reference>
<dbReference type="InterPro" id="IPR050502">
    <property type="entry name" value="Euk_RNA-bind_prot"/>
</dbReference>
<feature type="region of interest" description="Disordered" evidence="3">
    <location>
        <begin position="1"/>
        <end position="189"/>
    </location>
</feature>
<accession>A0A836HB95</accession>
<sequence>MPLGRGRGAFQRRGGAAAAAHKSAPPPVKRSVVPSFPVVSRAAEPSATSKPITRHPSHQRAQQGQKRQGSLSVHDDDDAPPVAVSARRGAMAATEEEGSGFIPPVPQQQRGRGGDGGFRGGRGGSRGRASASSSPTFSSRGRGRGGSAYPSRRGAHQGDATSHDREELDSDEEATRDSSTAKNGGHTRVITTVTASGTEIPKKLNTKVFIDGLPYTYTAEPGKPTLEDEVLQFALAWKVGKPLRLIKKPGQGFGFLVFQSPHSVSTAVRVLNRRKFLGRTLRVEEPKPKDLEKLKDIGGMKDMGKDSFTRQVLLTDLAKVAQPEIIREVLRDVAPQLEKRLEAIKMTSKNRKAFLTFTTAAEVEPAITFLDGFYLLGRRISATKAAAPGSLPYSHGAVKPSRAAGGVAGKSPAVASLAASGSAATDAEGDEALTVVPLGLEPNKAAPASLSSAATRRCAPAEHVPASSTSTGSNVTGRTEKYNLLDDGPSDVYVGNVGEDVAEAQLRQHFAPCGAIRKCEILVHPETHLPTGIAHITFALPAYAAYAQERYHGSRLRGCVLRVDRGETASVPLAAELPPAEAEDDFDEDAYMERYGVKDKKKYFKGTSVAAEMGADPNTDDDDSVTEDVLAGRGRSAPSKNGKRNRRDGKTATQEPAAAKRQRTEAPPSKPKPAAAAVSVNESDDDEEHFFDADTIPVAASRIAATGSPRAPRKKTERTGAAKGRSGRGNVKKATRQ</sequence>
<dbReference type="KEGG" id="lmat:92514376"/>
<feature type="compositionally biased region" description="Low complexity" evidence="3">
    <location>
        <begin position="8"/>
        <end position="42"/>
    </location>
</feature>
<keyword evidence="6" id="KW-1185">Reference proteome</keyword>
<comment type="caution">
    <text evidence="5">The sequence shown here is derived from an EMBL/GenBank/DDBJ whole genome shotgun (WGS) entry which is preliminary data.</text>
</comment>
<dbReference type="CDD" id="cd00590">
    <property type="entry name" value="RRM_SF"/>
    <property type="match status" value="2"/>
</dbReference>
<dbReference type="InterPro" id="IPR000504">
    <property type="entry name" value="RRM_dom"/>
</dbReference>
<dbReference type="PANTHER" id="PTHR48025:SF1">
    <property type="entry name" value="RRM DOMAIN-CONTAINING PROTEIN"/>
    <property type="match status" value="1"/>
</dbReference>
<dbReference type="InterPro" id="IPR035979">
    <property type="entry name" value="RBD_domain_sf"/>
</dbReference>
<evidence type="ECO:0000256" key="1">
    <source>
        <dbReference type="ARBA" id="ARBA00022884"/>
    </source>
</evidence>